<dbReference type="PANTHER" id="PTHR46082">
    <property type="entry name" value="ATP/GTP-BINDING PROTEIN-RELATED"/>
    <property type="match status" value="1"/>
</dbReference>
<feature type="compositionally biased region" description="Basic residues" evidence="1">
    <location>
        <begin position="444"/>
        <end position="455"/>
    </location>
</feature>
<sequence>MRSTRPFAVDAAGTAQPGADLFLSYAGPDENWVTWISDILESAGRTVRVQPSESPGGEYAVSDIGAEVARAERVLAVCSPALFDAPWCTLEWAAMLATRPLLLVRVADGPVPEVLATVERVDLFGVDEATATRRLLAAVGAPVAPRPAGPGPDSAVGPFPPLLPAGWNVPRRDRPVVERATLLSQVRRALTDGPVRAVVLRGPAGSGRTQLAADYAHRHASGYGLVRWLDAGQLPLLGLQLAALAGPLGLPAGAGAGVDATIGAVLAELNRRDRWLLVFDDARDASGLWRWLDQSLPARSGHLLLVDADRRTRRAGPVPIPMTVPMPVPVVRVGLLPRERSVALLTARRPDLDLDVADAIAARLADQPLAVGLAARLLTEDDLDPRDLLAGRDGDAPVALCWALFQRRHAPSAPATVRLLELCALLAPAPVPLSLMRAGSPPSRRGRIGPTHRQRRGDDERDLHRIVAVAVEHGLARRAGDSIVLPGLVRDAVAAGLTPARRRELGDLAGRLLAAAYAQSPVERPSWSTQAPVVPHLLAALDTLDDADDPHQLHAWADVHCSRLYARGAHAAAEHLARDLYRRNLGRFGPDHRDTLATANNLAIALLAVGQRTAARELEHDTLARRLHFLGENHPDTLATAANLAIVLWELGEHDAARDLHADTVARSRAALGEDHADTLARAHQLAGRLGALGDLGNARALLDDVLARRRRLLGEDHPETIDTTTDLAAVLRGLGQVRTARALDEDLLARLRRLLGDDHPDVLAFASRLASSLDDLGEFQSARRLAEEVLARRRRLLGDDHPDTLASTHSLAASLSASGDYRGAQELFEEALGRWRRQFAATRTRTDRAVRRPRPHPDGGMAS</sequence>
<evidence type="ECO:0000313" key="3">
    <source>
        <dbReference type="EMBL" id="CAJ62542.1"/>
    </source>
</evidence>
<dbReference type="eggNOG" id="COG2909">
    <property type="taxonomic scope" value="Bacteria"/>
</dbReference>
<dbReference type="InterPro" id="IPR011990">
    <property type="entry name" value="TPR-like_helical_dom_sf"/>
</dbReference>
<protein>
    <submittedName>
        <fullName evidence="3">ATP/GTP binding protein putative beta WD-40 repeat and TPR domains</fullName>
    </submittedName>
</protein>
<dbReference type="EMBL" id="CT573213">
    <property type="protein sequence ID" value="CAJ62542.1"/>
    <property type="molecule type" value="Genomic_DNA"/>
</dbReference>
<feature type="region of interest" description="Disordered" evidence="1">
    <location>
        <begin position="436"/>
        <end position="460"/>
    </location>
</feature>
<dbReference type="InterPro" id="IPR027417">
    <property type="entry name" value="P-loop_NTPase"/>
</dbReference>
<dbReference type="InterPro" id="IPR035897">
    <property type="entry name" value="Toll_tir_struct_dom_sf"/>
</dbReference>
<feature type="domain" description="TIR" evidence="2">
    <location>
        <begin position="22"/>
        <end position="136"/>
    </location>
</feature>
<evidence type="ECO:0000259" key="2">
    <source>
        <dbReference type="Pfam" id="PF13676"/>
    </source>
</evidence>
<dbReference type="NCBIfam" id="NF040586">
    <property type="entry name" value="FxSxx_TPR"/>
    <property type="match status" value="1"/>
</dbReference>
<proteinExistence type="predicted"/>
<dbReference type="Gene3D" id="3.40.50.10140">
    <property type="entry name" value="Toll/interleukin-1 receptor homology (TIR) domain"/>
    <property type="match status" value="1"/>
</dbReference>
<dbReference type="Gene3D" id="3.40.50.300">
    <property type="entry name" value="P-loop containing nucleotide triphosphate hydrolases"/>
    <property type="match status" value="1"/>
</dbReference>
<dbReference type="SUPFAM" id="SSF48452">
    <property type="entry name" value="TPR-like"/>
    <property type="match status" value="2"/>
</dbReference>
<dbReference type="OrthoDB" id="3213554at2"/>
<keyword evidence="4" id="KW-1185">Reference proteome</keyword>
<dbReference type="AlphaFoldDB" id="Q0RIX3"/>
<dbReference type="Gene3D" id="1.25.40.10">
    <property type="entry name" value="Tetratricopeptide repeat domain"/>
    <property type="match status" value="2"/>
</dbReference>
<dbReference type="Proteomes" id="UP000000657">
    <property type="component" value="Chromosome"/>
</dbReference>
<feature type="region of interest" description="Disordered" evidence="1">
    <location>
        <begin position="844"/>
        <end position="864"/>
    </location>
</feature>
<evidence type="ECO:0000313" key="4">
    <source>
        <dbReference type="Proteomes" id="UP000000657"/>
    </source>
</evidence>
<dbReference type="RefSeq" id="WP_011605034.1">
    <property type="nucleotide sequence ID" value="NC_008278.1"/>
</dbReference>
<dbReference type="SUPFAM" id="SSF52540">
    <property type="entry name" value="P-loop containing nucleoside triphosphate hydrolases"/>
    <property type="match status" value="1"/>
</dbReference>
<dbReference type="InterPro" id="IPR053137">
    <property type="entry name" value="NLR-like"/>
</dbReference>
<reference evidence="3 4" key="1">
    <citation type="journal article" date="2007" name="Genome Res.">
        <title>Genome characteristics of facultatively symbiotic Frankia sp. strains reflect host range and host plant biogeography.</title>
        <authorList>
            <person name="Normand P."/>
            <person name="Lapierre P."/>
            <person name="Tisa L.S."/>
            <person name="Gogarten J.P."/>
            <person name="Alloisio N."/>
            <person name="Bagnarol E."/>
            <person name="Bassi C.A."/>
            <person name="Berry A.M."/>
            <person name="Bickhart D.M."/>
            <person name="Choisne N."/>
            <person name="Couloux A."/>
            <person name="Cournoyer B."/>
            <person name="Cruveiller S."/>
            <person name="Daubin V."/>
            <person name="Demange N."/>
            <person name="Francino M.P."/>
            <person name="Goltsman E."/>
            <person name="Huang Y."/>
            <person name="Kopp O.R."/>
            <person name="Labarre L."/>
            <person name="Lapidus A."/>
            <person name="Lavire C."/>
            <person name="Marechal J."/>
            <person name="Martinez M."/>
            <person name="Mastronunzio J.E."/>
            <person name="Mullin B.C."/>
            <person name="Niemann J."/>
            <person name="Pujic P."/>
            <person name="Rawnsley T."/>
            <person name="Rouy Z."/>
            <person name="Schenowitz C."/>
            <person name="Sellstedt A."/>
            <person name="Tavares F."/>
            <person name="Tomkins J.P."/>
            <person name="Vallenet D."/>
            <person name="Valverde C."/>
            <person name="Wall L.G."/>
            <person name="Wang Y."/>
            <person name="Medigue C."/>
            <person name="Benson D.R."/>
        </authorList>
    </citation>
    <scope>NUCLEOTIDE SEQUENCE [LARGE SCALE GENOMIC DNA]</scope>
    <source>
        <strain evidence="4">DSM 45986 / CECT 9034 / ACN14a</strain>
    </source>
</reference>
<evidence type="ECO:0000256" key="1">
    <source>
        <dbReference type="SAM" id="MobiDB-lite"/>
    </source>
</evidence>
<name>Q0RIX3_FRAAA</name>
<accession>Q0RIX3</accession>
<dbReference type="GO" id="GO:0007165">
    <property type="term" value="P:signal transduction"/>
    <property type="evidence" value="ECO:0007669"/>
    <property type="project" value="InterPro"/>
</dbReference>
<dbReference type="STRING" id="326424.FRAAL3899"/>
<dbReference type="KEGG" id="fal:FRAAL3899"/>
<dbReference type="InterPro" id="IPR000157">
    <property type="entry name" value="TIR_dom"/>
</dbReference>
<dbReference type="SUPFAM" id="SSF52200">
    <property type="entry name" value="Toll/Interleukin receptor TIR domain"/>
    <property type="match status" value="1"/>
</dbReference>
<gene>
    <name evidence="3" type="ordered locus">FRAAL3899</name>
</gene>
<dbReference type="Pfam" id="PF13676">
    <property type="entry name" value="TIR_2"/>
    <property type="match status" value="1"/>
</dbReference>
<organism evidence="3 4">
    <name type="scientific">Frankia alni (strain DSM 45986 / CECT 9034 / ACN14a)</name>
    <dbReference type="NCBI Taxonomy" id="326424"/>
    <lineage>
        <taxon>Bacteria</taxon>
        <taxon>Bacillati</taxon>
        <taxon>Actinomycetota</taxon>
        <taxon>Actinomycetes</taxon>
        <taxon>Frankiales</taxon>
        <taxon>Frankiaceae</taxon>
        <taxon>Frankia</taxon>
    </lineage>
</organism>
<dbReference type="Pfam" id="PF13424">
    <property type="entry name" value="TPR_12"/>
    <property type="match status" value="3"/>
</dbReference>
<dbReference type="PANTHER" id="PTHR46082:SF6">
    <property type="entry name" value="AAA+ ATPASE DOMAIN-CONTAINING PROTEIN-RELATED"/>
    <property type="match status" value="1"/>
</dbReference>
<dbReference type="HOGENOM" id="CLU_000288_125_8_11"/>